<dbReference type="Proteomes" id="UP001500037">
    <property type="component" value="Unassembled WGS sequence"/>
</dbReference>
<comment type="caution">
    <text evidence="3">The sequence shown here is derived from an EMBL/GenBank/DDBJ whole genome shotgun (WGS) entry which is preliminary data.</text>
</comment>
<gene>
    <name evidence="3" type="ORF">GCM10009665_10410</name>
</gene>
<evidence type="ECO:0000256" key="1">
    <source>
        <dbReference type="SAM" id="MobiDB-lite"/>
    </source>
</evidence>
<evidence type="ECO:0000313" key="4">
    <source>
        <dbReference type="Proteomes" id="UP001500037"/>
    </source>
</evidence>
<evidence type="ECO:0000259" key="2">
    <source>
        <dbReference type="Pfam" id="PF12680"/>
    </source>
</evidence>
<organism evidence="3 4">
    <name type="scientific">Kitasatospora nipponensis</name>
    <dbReference type="NCBI Taxonomy" id="258049"/>
    <lineage>
        <taxon>Bacteria</taxon>
        <taxon>Bacillati</taxon>
        <taxon>Actinomycetota</taxon>
        <taxon>Actinomycetes</taxon>
        <taxon>Kitasatosporales</taxon>
        <taxon>Streptomycetaceae</taxon>
        <taxon>Kitasatospora</taxon>
    </lineage>
</organism>
<feature type="compositionally biased region" description="Basic and acidic residues" evidence="1">
    <location>
        <begin position="7"/>
        <end position="16"/>
    </location>
</feature>
<sequence length="153" mass="16984">MLRGHAPRGDCQEKDMSAPASSAPPVEVARSAAEALSAGDLDRFAELVHEDALYDVLPFGERRGRVAVREFFAELLGTLPDFSMTVEAVTGDGQRVAVAWRITGTFNGKPFQGFTPHDHRFDMRGIDFMDVDSGRCRLATFPYNPQFALDRYE</sequence>
<reference evidence="4" key="1">
    <citation type="journal article" date="2019" name="Int. J. Syst. Evol. Microbiol.">
        <title>The Global Catalogue of Microorganisms (GCM) 10K type strain sequencing project: providing services to taxonomists for standard genome sequencing and annotation.</title>
        <authorList>
            <consortium name="The Broad Institute Genomics Platform"/>
            <consortium name="The Broad Institute Genome Sequencing Center for Infectious Disease"/>
            <person name="Wu L."/>
            <person name="Ma J."/>
        </authorList>
    </citation>
    <scope>NUCLEOTIDE SEQUENCE [LARGE SCALE GENOMIC DNA]</scope>
    <source>
        <strain evidence="4">JCM 13004</strain>
    </source>
</reference>
<accession>A0ABP4GGT3</accession>
<dbReference type="EMBL" id="BAAALF010000010">
    <property type="protein sequence ID" value="GAA1222118.1"/>
    <property type="molecule type" value="Genomic_DNA"/>
</dbReference>
<dbReference type="InterPro" id="IPR032710">
    <property type="entry name" value="NTF2-like_dom_sf"/>
</dbReference>
<protein>
    <recommendedName>
        <fullName evidence="2">SnoaL-like domain-containing protein</fullName>
    </recommendedName>
</protein>
<name>A0ABP4GGT3_9ACTN</name>
<feature type="domain" description="SnoaL-like" evidence="2">
    <location>
        <begin position="32"/>
        <end position="136"/>
    </location>
</feature>
<dbReference type="Gene3D" id="3.10.450.50">
    <property type="match status" value="1"/>
</dbReference>
<proteinExistence type="predicted"/>
<evidence type="ECO:0000313" key="3">
    <source>
        <dbReference type="EMBL" id="GAA1222118.1"/>
    </source>
</evidence>
<feature type="region of interest" description="Disordered" evidence="1">
    <location>
        <begin position="1"/>
        <end position="25"/>
    </location>
</feature>
<dbReference type="SUPFAM" id="SSF54427">
    <property type="entry name" value="NTF2-like"/>
    <property type="match status" value="1"/>
</dbReference>
<keyword evidence="4" id="KW-1185">Reference proteome</keyword>
<dbReference type="Pfam" id="PF12680">
    <property type="entry name" value="SnoaL_2"/>
    <property type="match status" value="1"/>
</dbReference>
<dbReference type="InterPro" id="IPR037401">
    <property type="entry name" value="SnoaL-like"/>
</dbReference>